<sequence>MTKTVCAFGYFDLEGQRSWVIRKGLEESGCTVSLCRTDARGFWPKVCDLRRKWKSLDGATDALYVVFPGHYLMPLAWWLARRKSIPVILDVFISLYETEVEDRARISGWHPKAWMLWLIDWMACALANVILIDTEEHRDFFVRRYRIPREKFLVIPVGCRTDIFTPRAALQEQGSFLVRFHGSFIPLHGIEVILGAARELKDDDVMFELAGKGQTLRVMQEGAEGIANVRFAGMKTLGEIPDFIAGADACLGIFGTGAKARRVVPTKAFEIIAMGKPLLTARTPASERIFRDRASALLTTPGDAHDLAEKIRELKTNSHLADLIAQNGRALFLAQFQPRTVVEPLMAWLRSR</sequence>
<accession>A0A0S1SM12</accession>
<keyword evidence="2 4" id="KW-0808">Transferase</keyword>
<dbReference type="KEGG" id="prf:PeribacterA2_0886"/>
<organism evidence="4 5">
    <name type="scientific">Candidatus Peribacter riflensis</name>
    <dbReference type="NCBI Taxonomy" id="1735162"/>
    <lineage>
        <taxon>Bacteria</taxon>
        <taxon>Candidatus Peregrinibacteriota</taxon>
        <taxon>Candidatus Peribacteria</taxon>
        <taxon>Candidatus Peribacterales</taxon>
        <taxon>Candidatus Peribacteraceae</taxon>
        <taxon>Candidatus Peribacter</taxon>
    </lineage>
</organism>
<reference evidence="5" key="1">
    <citation type="submission" date="2015-10" db="EMBL/GenBank/DDBJ databases">
        <title>Analysis of five complete genome sequences for members of the class Peribacteria in the recently recognized Peregrinibacteria bacterial phylum.</title>
        <authorList>
            <person name="Anantharaman K."/>
            <person name="Brown C.T."/>
            <person name="Burstein D."/>
            <person name="Castelle C.J."/>
            <person name="Probst A.J."/>
            <person name="Thomas B.C."/>
            <person name="Williams K.H."/>
            <person name="Banfield J.F."/>
        </authorList>
    </citation>
    <scope>NUCLEOTIDE SEQUENCE [LARGE SCALE GENOMIC DNA]</scope>
</reference>
<evidence type="ECO:0000313" key="4">
    <source>
        <dbReference type="EMBL" id="ALM13554.1"/>
    </source>
</evidence>
<proteinExistence type="predicted"/>
<accession>A0A0S1SQH4</accession>
<dbReference type="SUPFAM" id="SSF53756">
    <property type="entry name" value="UDP-Glycosyltransferase/glycogen phosphorylase"/>
    <property type="match status" value="1"/>
</dbReference>
<dbReference type="Gene3D" id="3.40.50.2000">
    <property type="entry name" value="Glycogen Phosphorylase B"/>
    <property type="match status" value="2"/>
</dbReference>
<dbReference type="Proteomes" id="UP000069135">
    <property type="component" value="Chromosome"/>
</dbReference>
<reference evidence="4 5" key="2">
    <citation type="journal article" date="2016" name="PeerJ">
        <title>Analysis of five complete genome sequences for members of the class Peribacteria in the recently recognized Peregrinibacteria bacterial phylum.</title>
        <authorList>
            <person name="Anantharaman K."/>
            <person name="Brown C.T."/>
            <person name="Burstein D."/>
            <person name="Castelle C.J."/>
            <person name="Probst A.J."/>
            <person name="Thomas B.C."/>
            <person name="Williams K.H."/>
            <person name="Banfield J.F."/>
        </authorList>
    </citation>
    <scope>NUCLEOTIDE SEQUENCE [LARGE SCALE GENOMIC DNA]</scope>
    <source>
        <strain evidence="4">RIFOXYD1_FULL_PER-ii_59_16</strain>
    </source>
</reference>
<dbReference type="AlphaFoldDB" id="A0A0S1SM84"/>
<accession>A0A0S1SW31</accession>
<keyword evidence="1" id="KW-0328">Glycosyltransferase</keyword>
<evidence type="ECO:0000256" key="1">
    <source>
        <dbReference type="ARBA" id="ARBA00022676"/>
    </source>
</evidence>
<dbReference type="Pfam" id="PF13524">
    <property type="entry name" value="Glyco_trans_1_2"/>
    <property type="match status" value="1"/>
</dbReference>
<dbReference type="PANTHER" id="PTHR12526:SF510">
    <property type="entry name" value="D-INOSITOL 3-PHOSPHATE GLYCOSYLTRANSFERASE"/>
    <property type="match status" value="1"/>
</dbReference>
<protein>
    <submittedName>
        <fullName evidence="4">Group 1 glycosyl transferase</fullName>
    </submittedName>
</protein>
<dbReference type="STRING" id="1735162.PeribacterB2_0888"/>
<feature type="domain" description="Spore protein YkvP/CgeB glycosyl transferase-like" evidence="3">
    <location>
        <begin position="197"/>
        <end position="346"/>
    </location>
</feature>
<accession>A0A0S1SM84</accession>
<evidence type="ECO:0000313" key="5">
    <source>
        <dbReference type="Proteomes" id="UP000069135"/>
    </source>
</evidence>
<gene>
    <name evidence="4" type="ORF">PeribacterD1_0886</name>
</gene>
<dbReference type="EMBL" id="CP013065">
    <property type="protein sequence ID" value="ALM13554.1"/>
    <property type="molecule type" value="Genomic_DNA"/>
</dbReference>
<name>A0A0S1SM84_9BACT</name>
<dbReference type="InterPro" id="IPR055259">
    <property type="entry name" value="YkvP/CgeB_Glyco_trans-like"/>
</dbReference>
<dbReference type="GO" id="GO:0016757">
    <property type="term" value="F:glycosyltransferase activity"/>
    <property type="evidence" value="ECO:0007669"/>
    <property type="project" value="UniProtKB-KW"/>
</dbReference>
<evidence type="ECO:0000259" key="3">
    <source>
        <dbReference type="Pfam" id="PF13524"/>
    </source>
</evidence>
<accession>A0A0S1SID5</accession>
<dbReference type="PANTHER" id="PTHR12526">
    <property type="entry name" value="GLYCOSYLTRANSFERASE"/>
    <property type="match status" value="1"/>
</dbReference>
<evidence type="ECO:0000256" key="2">
    <source>
        <dbReference type="ARBA" id="ARBA00022679"/>
    </source>
</evidence>